<dbReference type="Proteomes" id="UP000746747">
    <property type="component" value="Unassembled WGS sequence"/>
</dbReference>
<keyword evidence="4 8" id="KW-0808">Transferase</keyword>
<dbReference type="InterPro" id="IPR052012">
    <property type="entry name" value="GTase_92"/>
</dbReference>
<comment type="caution">
    <text evidence="9">The sequence shown here is derived from an EMBL/GenBank/DDBJ whole genome shotgun (WGS) entry which is preliminary data.</text>
</comment>
<evidence type="ECO:0000313" key="9">
    <source>
        <dbReference type="EMBL" id="CAG9532490.1"/>
    </source>
</evidence>
<gene>
    <name evidence="9" type="ORF">CJOHNSTONI_LOCUS2795</name>
</gene>
<organism evidence="9 10">
    <name type="scientific">Cercopithifilaria johnstoni</name>
    <dbReference type="NCBI Taxonomy" id="2874296"/>
    <lineage>
        <taxon>Eukaryota</taxon>
        <taxon>Metazoa</taxon>
        <taxon>Ecdysozoa</taxon>
        <taxon>Nematoda</taxon>
        <taxon>Chromadorea</taxon>
        <taxon>Rhabditida</taxon>
        <taxon>Spirurina</taxon>
        <taxon>Spiruromorpha</taxon>
        <taxon>Filarioidea</taxon>
        <taxon>Onchocercidae</taxon>
        <taxon>Cercopithifilaria</taxon>
    </lineage>
</organism>
<keyword evidence="10" id="KW-1185">Reference proteome</keyword>
<dbReference type="PANTHER" id="PTHR21645">
    <property type="entry name" value="GLYCOSYLTRANSFERASE FAMILY 92 PROTEIN"/>
    <property type="match status" value="1"/>
</dbReference>
<dbReference type="GO" id="GO:0016757">
    <property type="term" value="F:glycosyltransferase activity"/>
    <property type="evidence" value="ECO:0007669"/>
    <property type="project" value="UniProtKB-UniRule"/>
</dbReference>
<evidence type="ECO:0000256" key="6">
    <source>
        <dbReference type="ARBA" id="ARBA00022989"/>
    </source>
</evidence>
<name>A0A8J2M0C7_9BILA</name>
<evidence type="ECO:0000256" key="8">
    <source>
        <dbReference type="RuleBase" id="RU366017"/>
    </source>
</evidence>
<keyword evidence="3 8" id="KW-0328">Glycosyltransferase</keyword>
<dbReference type="Pfam" id="PF01697">
    <property type="entry name" value="Glyco_transf_92"/>
    <property type="match status" value="1"/>
</dbReference>
<keyword evidence="5" id="KW-0812">Transmembrane</keyword>
<evidence type="ECO:0000256" key="7">
    <source>
        <dbReference type="ARBA" id="ARBA00023136"/>
    </source>
</evidence>
<evidence type="ECO:0000256" key="4">
    <source>
        <dbReference type="ARBA" id="ARBA00022679"/>
    </source>
</evidence>
<dbReference type="GO" id="GO:0016020">
    <property type="term" value="C:membrane"/>
    <property type="evidence" value="ECO:0007669"/>
    <property type="project" value="UniProtKB-SubCell"/>
</dbReference>
<dbReference type="OrthoDB" id="2526284at2759"/>
<dbReference type="PANTHER" id="PTHR21645:SF22">
    <property type="entry name" value="GLYCOSYLTRANSFERASE FAMILY 92 PROTEIN"/>
    <property type="match status" value="1"/>
</dbReference>
<evidence type="ECO:0000313" key="10">
    <source>
        <dbReference type="Proteomes" id="UP000746747"/>
    </source>
</evidence>
<dbReference type="InterPro" id="IPR008166">
    <property type="entry name" value="Glyco_transf_92"/>
</dbReference>
<dbReference type="AlphaFoldDB" id="A0A8J2M0C7"/>
<evidence type="ECO:0000256" key="3">
    <source>
        <dbReference type="ARBA" id="ARBA00022676"/>
    </source>
</evidence>
<accession>A0A8J2M0C7</accession>
<comment type="similarity">
    <text evidence="2 8">Belongs to the glycosyltransferase 92 family.</text>
</comment>
<protein>
    <recommendedName>
        <fullName evidence="8">Glycosyltransferase family 92 protein</fullName>
        <ecNumber evidence="8">2.4.1.-</ecNumber>
    </recommendedName>
</protein>
<keyword evidence="6" id="KW-1133">Transmembrane helix</keyword>
<dbReference type="EC" id="2.4.1.-" evidence="8"/>
<keyword evidence="7" id="KW-0472">Membrane</keyword>
<proteinExistence type="inferred from homology"/>
<evidence type="ECO:0000256" key="5">
    <source>
        <dbReference type="ARBA" id="ARBA00022692"/>
    </source>
</evidence>
<sequence length="482" mass="56180">MGDAFLSRKNPLRPIILGAFHRTNMEQNIPGNYVVFQFLGDVQQTYRLYCFSTNENGKKFVYQAHIQRIHQGKRFVNDICSMAGFIAECRVVDQSLPFIRVSTKRNVKESLKIPIEKVLKNKRHKLVVCMAPTYALMEWRILLLGIEIWLALGSTKIIIPIQSISRDAFKILREYEQDGLVILRHWPKWPILSDKNPNGLVLSRGIEESHVNCLFFAKPWAEMIAFTDLDDILIPTEPMKIYPNMNIDIIQNLANEHPQAGSFLFEHRDVRMVLPEDEEMLQLDNFNFNFLINANRKKECTVWRMKTRVIVNASRVDTVNMHESGINRFGYVQVRIPCHRAHFYHMRHSFREQSTGQYLNMSNLIRLLNTNFQKRLQTTLRIIAKQRMNGSLIETLKDFDECVIEINKEHFKLKVSRCMTPHVCYLKLKSKVDCVASIGSYEFVHVSGDFILQLIDARFRKSDENCDAPISKIVKGNHFYAP</sequence>
<evidence type="ECO:0000256" key="2">
    <source>
        <dbReference type="ARBA" id="ARBA00007647"/>
    </source>
</evidence>
<dbReference type="EMBL" id="CAKAEH010000999">
    <property type="protein sequence ID" value="CAG9532490.1"/>
    <property type="molecule type" value="Genomic_DNA"/>
</dbReference>
<reference evidence="9" key="1">
    <citation type="submission" date="2021-09" db="EMBL/GenBank/DDBJ databases">
        <authorList>
            <consortium name="Pathogen Informatics"/>
        </authorList>
    </citation>
    <scope>NUCLEOTIDE SEQUENCE</scope>
</reference>
<evidence type="ECO:0000256" key="1">
    <source>
        <dbReference type="ARBA" id="ARBA00004167"/>
    </source>
</evidence>
<comment type="subcellular location">
    <subcellularLocation>
        <location evidence="1">Membrane</location>
        <topology evidence="1">Single-pass membrane protein</topology>
    </subcellularLocation>
</comment>